<dbReference type="SUPFAM" id="SSF53955">
    <property type="entry name" value="Lysozyme-like"/>
    <property type="match status" value="1"/>
</dbReference>
<dbReference type="GO" id="GO:0016020">
    <property type="term" value="C:membrane"/>
    <property type="evidence" value="ECO:0007669"/>
    <property type="project" value="InterPro"/>
</dbReference>
<evidence type="ECO:0000256" key="1">
    <source>
        <dbReference type="ARBA" id="ARBA00007734"/>
    </source>
</evidence>
<dbReference type="PANTHER" id="PTHR37423">
    <property type="entry name" value="SOLUBLE LYTIC MUREIN TRANSGLYCOSYLASE-RELATED"/>
    <property type="match status" value="1"/>
</dbReference>
<name>A0A4P2Q2G6_SORCE</name>
<dbReference type="PANTHER" id="PTHR37423:SF2">
    <property type="entry name" value="MEMBRANE-BOUND LYTIC MUREIN TRANSGLYCOSYLASE C"/>
    <property type="match status" value="1"/>
</dbReference>
<feature type="domain" description="Transglycosylase SLT" evidence="2">
    <location>
        <begin position="112"/>
        <end position="209"/>
    </location>
</feature>
<evidence type="ECO:0000313" key="3">
    <source>
        <dbReference type="EMBL" id="AUX23301.1"/>
    </source>
</evidence>
<protein>
    <recommendedName>
        <fullName evidence="2">Transglycosylase SLT domain-containing protein</fullName>
    </recommendedName>
</protein>
<evidence type="ECO:0000259" key="2">
    <source>
        <dbReference type="Pfam" id="PF01464"/>
    </source>
</evidence>
<evidence type="ECO:0000313" key="4">
    <source>
        <dbReference type="Proteomes" id="UP000295781"/>
    </source>
</evidence>
<dbReference type="Proteomes" id="UP000295781">
    <property type="component" value="Chromosome"/>
</dbReference>
<dbReference type="InterPro" id="IPR008258">
    <property type="entry name" value="Transglycosylase_SLT_dom_1"/>
</dbReference>
<dbReference type="AlphaFoldDB" id="A0A4P2Q2G6"/>
<dbReference type="GO" id="GO:0008933">
    <property type="term" value="F:peptidoglycan lytic transglycosylase activity"/>
    <property type="evidence" value="ECO:0007669"/>
    <property type="project" value="InterPro"/>
</dbReference>
<sequence>MSLRSCWRSLRRAGAERGARWGAAVARAAGKGIALGAALLAAEDAAAAEVVRYVDREGKVHEVIVRAEAPAGEAVASRAEAAEAAAAAPPAAPPGWAWGAGGAAAEFPYAAYVREAAALYSLPVELILAVMKVESGFNPKAVSRSGAMGLMQLMPGTAAEVGVRDPFDARQNVLGGARYLRIMINAHDGSVPLALAAYHAGAGTVERYAGVPPYPETRRYVERVRDLYRWYKERGIAGRRAGTPGERYDASPRKTRSA</sequence>
<comment type="similarity">
    <text evidence="1">Belongs to the transglycosylase Slt family.</text>
</comment>
<dbReference type="GO" id="GO:0000270">
    <property type="term" value="P:peptidoglycan metabolic process"/>
    <property type="evidence" value="ECO:0007669"/>
    <property type="project" value="InterPro"/>
</dbReference>
<dbReference type="InterPro" id="IPR000189">
    <property type="entry name" value="Transglyc_AS"/>
</dbReference>
<dbReference type="PROSITE" id="PS00922">
    <property type="entry name" value="TRANSGLYCOSYLASE"/>
    <property type="match status" value="1"/>
</dbReference>
<proteinExistence type="inferred from homology"/>
<dbReference type="CDD" id="cd00254">
    <property type="entry name" value="LT-like"/>
    <property type="match status" value="1"/>
</dbReference>
<dbReference type="InterPro" id="IPR023346">
    <property type="entry name" value="Lysozyme-like_dom_sf"/>
</dbReference>
<reference evidence="3 4" key="1">
    <citation type="submission" date="2015-09" db="EMBL/GenBank/DDBJ databases">
        <title>Sorangium comparison.</title>
        <authorList>
            <person name="Zaburannyi N."/>
            <person name="Bunk B."/>
            <person name="Overmann J."/>
            <person name="Mueller R."/>
        </authorList>
    </citation>
    <scope>NUCLEOTIDE SEQUENCE [LARGE SCALE GENOMIC DNA]</scope>
    <source>
        <strain evidence="3 4">So ceGT47</strain>
    </source>
</reference>
<dbReference type="EMBL" id="CP012670">
    <property type="protein sequence ID" value="AUX23301.1"/>
    <property type="molecule type" value="Genomic_DNA"/>
</dbReference>
<accession>A0A4P2Q2G6</accession>
<gene>
    <name evidence="3" type="ORF">SOCEGT47_038240</name>
</gene>
<dbReference type="Pfam" id="PF01464">
    <property type="entry name" value="SLT"/>
    <property type="match status" value="1"/>
</dbReference>
<organism evidence="3 4">
    <name type="scientific">Sorangium cellulosum</name>
    <name type="common">Polyangium cellulosum</name>
    <dbReference type="NCBI Taxonomy" id="56"/>
    <lineage>
        <taxon>Bacteria</taxon>
        <taxon>Pseudomonadati</taxon>
        <taxon>Myxococcota</taxon>
        <taxon>Polyangia</taxon>
        <taxon>Polyangiales</taxon>
        <taxon>Polyangiaceae</taxon>
        <taxon>Sorangium</taxon>
    </lineage>
</organism>
<dbReference type="Gene3D" id="1.10.530.10">
    <property type="match status" value="1"/>
</dbReference>